<feature type="transmembrane region" description="Helical" evidence="1">
    <location>
        <begin position="6"/>
        <end position="26"/>
    </location>
</feature>
<name>A0A4S2BG27_9LACO</name>
<dbReference type="RefSeq" id="WP_135960615.1">
    <property type="nucleotide sequence ID" value="NZ_CAJSYX010000001.1"/>
</dbReference>
<dbReference type="AlphaFoldDB" id="A0A4S2BG27"/>
<keyword evidence="1" id="KW-0812">Transmembrane</keyword>
<feature type="transmembrane region" description="Helical" evidence="1">
    <location>
        <begin position="46"/>
        <end position="64"/>
    </location>
</feature>
<dbReference type="EMBL" id="SRYV01000012">
    <property type="protein sequence ID" value="TGY13577.1"/>
    <property type="molecule type" value="Genomic_DNA"/>
</dbReference>
<sequence length="208" mass="24216">MISWNLLGILLWVIVILYLVFIIQNIRRRRIEMIIKKHQRFNWPNFILDVVEIVIFIVAALWMFNQTALDNPNLDDTSRITSSVKYEPLIMNTGSGNSSYVTINSSKKKNGSQTYTYYRAGSKITVSSDYATVSYGNNPMSVNAEKIPYELKKLKQMDEKYQRAYVAIYTARYKKNWQNGIGMHAGRIATQYYLIRIPDSTFVKQKRS</sequence>
<keyword evidence="1" id="KW-0472">Membrane</keyword>
<evidence type="ECO:0000313" key="3">
    <source>
        <dbReference type="Proteomes" id="UP000309117"/>
    </source>
</evidence>
<protein>
    <submittedName>
        <fullName evidence="2">Uncharacterized protein</fullName>
    </submittedName>
</protein>
<accession>A0A4S2BG27</accession>
<dbReference type="Proteomes" id="UP000309117">
    <property type="component" value="Unassembled WGS sequence"/>
</dbReference>
<organism evidence="2 3">
    <name type="scientific">Lactobacillus intestinalis</name>
    <dbReference type="NCBI Taxonomy" id="151781"/>
    <lineage>
        <taxon>Bacteria</taxon>
        <taxon>Bacillati</taxon>
        <taxon>Bacillota</taxon>
        <taxon>Bacilli</taxon>
        <taxon>Lactobacillales</taxon>
        <taxon>Lactobacillaceae</taxon>
        <taxon>Lactobacillus</taxon>
    </lineage>
</organism>
<evidence type="ECO:0000256" key="1">
    <source>
        <dbReference type="SAM" id="Phobius"/>
    </source>
</evidence>
<reference evidence="2 3" key="1">
    <citation type="submission" date="2019-04" db="EMBL/GenBank/DDBJ databases">
        <title>Microbes associate with the intestines of laboratory mice.</title>
        <authorList>
            <person name="Navarre W."/>
            <person name="Wong E."/>
            <person name="Huang K."/>
            <person name="Tropini C."/>
            <person name="Ng K."/>
            <person name="Yu B."/>
        </authorList>
    </citation>
    <scope>NUCLEOTIDE SEQUENCE [LARGE SCALE GENOMIC DNA]</scope>
    <source>
        <strain evidence="2 3">NM61_E11</strain>
    </source>
</reference>
<proteinExistence type="predicted"/>
<keyword evidence="1" id="KW-1133">Transmembrane helix</keyword>
<dbReference type="NCBIfam" id="NF040508">
    <property type="entry name" value="LVIS_2131_fam"/>
    <property type="match status" value="1"/>
</dbReference>
<gene>
    <name evidence="2" type="ORF">E5351_07375</name>
</gene>
<evidence type="ECO:0000313" key="2">
    <source>
        <dbReference type="EMBL" id="TGY13577.1"/>
    </source>
</evidence>
<comment type="caution">
    <text evidence="2">The sequence shown here is derived from an EMBL/GenBank/DDBJ whole genome shotgun (WGS) entry which is preliminary data.</text>
</comment>
<dbReference type="InterPro" id="IPR049731">
    <property type="entry name" value="LVIS_2131-like"/>
</dbReference>